<dbReference type="SUPFAM" id="SSF48371">
    <property type="entry name" value="ARM repeat"/>
    <property type="match status" value="2"/>
</dbReference>
<keyword evidence="1" id="KW-0677">Repeat</keyword>
<feature type="repeat" description="ARM" evidence="2">
    <location>
        <begin position="712"/>
        <end position="756"/>
    </location>
</feature>
<dbReference type="Proteomes" id="UP000007799">
    <property type="component" value="Unassembled WGS sequence"/>
</dbReference>
<dbReference type="OrthoDB" id="10267881at2759"/>
<proteinExistence type="predicted"/>
<organism evidence="6">
    <name type="scientific">Salpingoeca rosetta (strain ATCC 50818 / BSB-021)</name>
    <dbReference type="NCBI Taxonomy" id="946362"/>
    <lineage>
        <taxon>Eukaryota</taxon>
        <taxon>Choanoflagellata</taxon>
        <taxon>Craspedida</taxon>
        <taxon>Salpingoecidae</taxon>
        <taxon>Salpingoeca</taxon>
    </lineage>
</organism>
<dbReference type="InParanoid" id="F2UE55"/>
<dbReference type="Gene3D" id="1.25.10.10">
    <property type="entry name" value="Leucine-rich Repeat Variant"/>
    <property type="match status" value="3"/>
</dbReference>
<gene>
    <name evidence="5" type="ORF">PTSG_07133</name>
</gene>
<dbReference type="RefSeq" id="XP_004992550.1">
    <property type="nucleotide sequence ID" value="XM_004992493.1"/>
</dbReference>
<accession>F2UE55</accession>
<dbReference type="InterPro" id="IPR000225">
    <property type="entry name" value="Armadillo"/>
</dbReference>
<dbReference type="OMA" id="RGCFALM"/>
<sequence length="860" mass="93809">MESGSGDGSEDGAVPVAGDDQLQELRERIGRQIKLDGTIIDAIKGMTGMLSERSPHICSWGCRAVMNVARSDVQDVPALQELNALEAVLRCIRLHPQDESVLTSALGALRYLFAADVCAQLFDASMAAVLVVAVREHGSDKPIILEHASGCCSALSNTGEGRTMLGDSGVLEAILGAASHHLTDEPTPALRMAIAAVAAMCQNHDGNSGRAETNGGLPLCRNVLFKYTAHPDTLAAVFTLLECLSTRDSFRECVRTEHLLPAVVAALTAHAATHVSLAESGCRLVARLAQSEENRVQLLILNILPVIIDVLEIHKDHTDAILYACWAIVELAVSNFPEEGEEHDTLDEDDDRGERADSGPQGEESASVLGLASPRFSVVSGPFEGPTTYEPDDEDISVLSEHEQAFEDVITSILKNMKQHKDKADVHRYGTLALENLASRSERLRVAIAVKNGVHIIIIGMKHHMKEPHVLANAAHALAVLAADDEKMHRHITMIRGINYTLKAMAMHPEEEDVQFNACRLLANLCLTPEVCEEAMRQHAATMCLNALDRHRSNFDVLVYGFRLLENLSTQAAVRKQLQEDGRALRICLDGLKAHASDADLQISGIRLLERLSFNENNHVVANSACVSAVLFALEMHLKLGDVVASSLFTLNSLALNGANRQAIMAAHGHELLMLVIKRWRRRADLLKYACGALSNLAFKSDKIRQALLVAGVAKAMCALIKDKIDEPEVILPACAVLRNLSSHIKSHRKSVYDAGAFETMATVLSEHGADTTLVYWAFGVLNNICREPAIKREAVRIGWVDRCTAAMNQFEETSPAYQAALELWTRLPKPKKHDRSGVRVETTPDSVQEMTGAELMTFA</sequence>
<dbReference type="SMART" id="SM00185">
    <property type="entry name" value="ARM"/>
    <property type="match status" value="7"/>
</dbReference>
<feature type="region of interest" description="Disordered" evidence="3">
    <location>
        <begin position="339"/>
        <end position="367"/>
    </location>
</feature>
<dbReference type="Pfam" id="PF23744">
    <property type="entry name" value="ARM_LRRK2"/>
    <property type="match status" value="1"/>
</dbReference>
<feature type="compositionally biased region" description="Acidic residues" evidence="3">
    <location>
        <begin position="339"/>
        <end position="351"/>
    </location>
</feature>
<evidence type="ECO:0000256" key="2">
    <source>
        <dbReference type="PROSITE-ProRule" id="PRU00259"/>
    </source>
</evidence>
<evidence type="ECO:0000259" key="4">
    <source>
        <dbReference type="Pfam" id="PF23744"/>
    </source>
</evidence>
<dbReference type="PANTHER" id="PTHR22895">
    <property type="entry name" value="ARMADILLO REPEAT-CONTAINING PROTEIN 6"/>
    <property type="match status" value="1"/>
</dbReference>
<dbReference type="InterPro" id="IPR016024">
    <property type="entry name" value="ARM-type_fold"/>
</dbReference>
<dbReference type="AlphaFoldDB" id="F2UE55"/>
<dbReference type="EMBL" id="GL832970">
    <property type="protein sequence ID" value="EGD74905.1"/>
    <property type="molecule type" value="Genomic_DNA"/>
</dbReference>
<dbReference type="InterPro" id="IPR056597">
    <property type="entry name" value="ARM_LRRK2"/>
</dbReference>
<dbReference type="PANTHER" id="PTHR22895:SF0">
    <property type="entry name" value="ARMADILLO REPEAT-CONTAINING PROTEIN 6"/>
    <property type="match status" value="1"/>
</dbReference>
<evidence type="ECO:0000313" key="5">
    <source>
        <dbReference type="EMBL" id="EGD74905.1"/>
    </source>
</evidence>
<name>F2UE55_SALR5</name>
<keyword evidence="6" id="KW-1185">Reference proteome</keyword>
<evidence type="ECO:0000256" key="3">
    <source>
        <dbReference type="SAM" id="MobiDB-lite"/>
    </source>
</evidence>
<dbReference type="KEGG" id="sre:PTSG_07133"/>
<dbReference type="GeneID" id="16073119"/>
<evidence type="ECO:0000256" key="1">
    <source>
        <dbReference type="ARBA" id="ARBA00022737"/>
    </source>
</evidence>
<evidence type="ECO:0000313" key="6">
    <source>
        <dbReference type="Proteomes" id="UP000007799"/>
    </source>
</evidence>
<feature type="domain" description="LRRK2 ARM repeat" evidence="4">
    <location>
        <begin position="404"/>
        <end position="742"/>
    </location>
</feature>
<dbReference type="InterPro" id="IPR011989">
    <property type="entry name" value="ARM-like"/>
</dbReference>
<reference evidence="5" key="1">
    <citation type="submission" date="2009-08" db="EMBL/GenBank/DDBJ databases">
        <title>Annotation of Salpingoeca rosetta.</title>
        <authorList>
            <consortium name="The Broad Institute Genome Sequencing Platform"/>
            <person name="Russ C."/>
            <person name="Cuomo C."/>
            <person name="Burger G."/>
            <person name="Gray M.W."/>
            <person name="Holland P.W.H."/>
            <person name="King N."/>
            <person name="Lang F.B.F."/>
            <person name="Roger A.J."/>
            <person name="Ruiz-Trillo I."/>
            <person name="Young S.K."/>
            <person name="Zeng Q."/>
            <person name="Gargeya S."/>
            <person name="Alvarado L."/>
            <person name="Berlin A."/>
            <person name="Chapman S.B."/>
            <person name="Chen Z."/>
            <person name="Freedman E."/>
            <person name="Gellesch M."/>
            <person name="Goldberg J."/>
            <person name="Griggs A."/>
            <person name="Gujja S."/>
            <person name="Heilman E."/>
            <person name="Heiman D."/>
            <person name="Howarth C."/>
            <person name="Mehta T."/>
            <person name="Neiman D."/>
            <person name="Pearson M."/>
            <person name="Roberts A."/>
            <person name="Saif S."/>
            <person name="Shea T."/>
            <person name="Shenoy N."/>
            <person name="Sisk P."/>
            <person name="Stolte C."/>
            <person name="Sykes S."/>
            <person name="White J."/>
            <person name="Yandava C."/>
            <person name="Haas B."/>
            <person name="Nusbaum C."/>
            <person name="Birren B."/>
        </authorList>
    </citation>
    <scope>NUCLEOTIDE SEQUENCE [LARGE SCALE GENOMIC DNA]</scope>
    <source>
        <strain evidence="5">ATCC 50818</strain>
    </source>
</reference>
<protein>
    <recommendedName>
        <fullName evidence="4">LRRK2 ARM repeat domain-containing protein</fullName>
    </recommendedName>
</protein>
<dbReference type="PROSITE" id="PS50176">
    <property type="entry name" value="ARM_REPEAT"/>
    <property type="match status" value="1"/>
</dbReference>